<comment type="similarity">
    <text evidence="7">Belongs to the binding-protein-dependent transport system permease family.</text>
</comment>
<evidence type="ECO:0000313" key="9">
    <source>
        <dbReference type="EMBL" id="RAV21029.1"/>
    </source>
</evidence>
<dbReference type="InterPro" id="IPR000515">
    <property type="entry name" value="MetI-like"/>
</dbReference>
<proteinExistence type="inferred from homology"/>
<dbReference type="EMBL" id="QMFB01000006">
    <property type="protein sequence ID" value="RAV21029.1"/>
    <property type="molecule type" value="Genomic_DNA"/>
</dbReference>
<dbReference type="Proteomes" id="UP000250369">
    <property type="component" value="Unassembled WGS sequence"/>
</dbReference>
<evidence type="ECO:0000256" key="1">
    <source>
        <dbReference type="ARBA" id="ARBA00004651"/>
    </source>
</evidence>
<reference evidence="9 10" key="1">
    <citation type="journal article" date="2009" name="Int. J. Syst. Evol. Microbiol.">
        <title>Paenibacillus contaminans sp. nov., isolated from a contaminated laboratory plate.</title>
        <authorList>
            <person name="Chou J.H."/>
            <person name="Lee J.H."/>
            <person name="Lin M.C."/>
            <person name="Chang P.S."/>
            <person name="Arun A.B."/>
            <person name="Young C.C."/>
            <person name="Chen W.M."/>
        </authorList>
    </citation>
    <scope>NUCLEOTIDE SEQUENCE [LARGE SCALE GENOMIC DNA]</scope>
    <source>
        <strain evidence="9 10">CKOBP-6</strain>
    </source>
</reference>
<feature type="transmembrane region" description="Helical" evidence="7">
    <location>
        <begin position="102"/>
        <end position="122"/>
    </location>
</feature>
<dbReference type="Pfam" id="PF00528">
    <property type="entry name" value="BPD_transp_1"/>
    <property type="match status" value="1"/>
</dbReference>
<name>A0A329MMC2_9BACL</name>
<keyword evidence="6 7" id="KW-0472">Membrane</keyword>
<dbReference type="GO" id="GO:0005886">
    <property type="term" value="C:plasma membrane"/>
    <property type="evidence" value="ECO:0007669"/>
    <property type="project" value="UniProtKB-SubCell"/>
</dbReference>
<dbReference type="PROSITE" id="PS50928">
    <property type="entry name" value="ABC_TM1"/>
    <property type="match status" value="1"/>
</dbReference>
<evidence type="ECO:0000259" key="8">
    <source>
        <dbReference type="PROSITE" id="PS50928"/>
    </source>
</evidence>
<gene>
    <name evidence="9" type="ORF">DQG23_13175</name>
</gene>
<keyword evidence="3" id="KW-1003">Cell membrane</keyword>
<evidence type="ECO:0000256" key="4">
    <source>
        <dbReference type="ARBA" id="ARBA00022692"/>
    </source>
</evidence>
<dbReference type="InterPro" id="IPR035906">
    <property type="entry name" value="MetI-like_sf"/>
</dbReference>
<feature type="transmembrane region" description="Helical" evidence="7">
    <location>
        <begin position="68"/>
        <end position="90"/>
    </location>
</feature>
<feature type="transmembrane region" description="Helical" evidence="7">
    <location>
        <begin position="7"/>
        <end position="33"/>
    </location>
</feature>
<evidence type="ECO:0000256" key="2">
    <source>
        <dbReference type="ARBA" id="ARBA00022448"/>
    </source>
</evidence>
<dbReference type="InterPro" id="IPR051393">
    <property type="entry name" value="ABC_transporter_permease"/>
</dbReference>
<dbReference type="RefSeq" id="WP_113031309.1">
    <property type="nucleotide sequence ID" value="NZ_QMFB01000006.1"/>
</dbReference>
<dbReference type="PANTHER" id="PTHR30193:SF37">
    <property type="entry name" value="INNER MEMBRANE ABC TRANSPORTER PERMEASE PROTEIN YCJO"/>
    <property type="match status" value="1"/>
</dbReference>
<evidence type="ECO:0000256" key="5">
    <source>
        <dbReference type="ARBA" id="ARBA00022989"/>
    </source>
</evidence>
<keyword evidence="10" id="KW-1185">Reference proteome</keyword>
<dbReference type="CDD" id="cd06261">
    <property type="entry name" value="TM_PBP2"/>
    <property type="match status" value="1"/>
</dbReference>
<comment type="caution">
    <text evidence="9">The sequence shown here is derived from an EMBL/GenBank/DDBJ whole genome shotgun (WGS) entry which is preliminary data.</text>
</comment>
<sequence>MQKQNRWGYILTLPFTIHFIVFFAFPFIFSFYLTFTKWDMFNPPDWIGMGNWTKLLTDKPFWYGIRNAALFAAVFVPLQTIFALILAFFLNQAIRAKSFYRVIYFLPVVTPWLAGGTMWKWMMNKTYGLANYMLSLFDIPPVDWLDSKYWWVPITSVALVNVWKGVGSSMIILLAGIQSVSKELYEAAALDGATRWTLFWKIVFPIVSPMIFLVLILSTISSFQAFDVFLVMFSSPDIVSDQKLTPNILIYKDAFLTSKMGYASAMSWALFVLIISVTLVQKWFEKRWVHYE</sequence>
<feature type="domain" description="ABC transmembrane type-1" evidence="8">
    <location>
        <begin position="65"/>
        <end position="281"/>
    </location>
</feature>
<dbReference type="PANTHER" id="PTHR30193">
    <property type="entry name" value="ABC TRANSPORTER PERMEASE PROTEIN"/>
    <property type="match status" value="1"/>
</dbReference>
<organism evidence="9 10">
    <name type="scientific">Paenibacillus contaminans</name>
    <dbReference type="NCBI Taxonomy" id="450362"/>
    <lineage>
        <taxon>Bacteria</taxon>
        <taxon>Bacillati</taxon>
        <taxon>Bacillota</taxon>
        <taxon>Bacilli</taxon>
        <taxon>Bacillales</taxon>
        <taxon>Paenibacillaceae</taxon>
        <taxon>Paenibacillus</taxon>
    </lineage>
</organism>
<keyword evidence="4 7" id="KW-0812">Transmembrane</keyword>
<evidence type="ECO:0000256" key="7">
    <source>
        <dbReference type="RuleBase" id="RU363032"/>
    </source>
</evidence>
<dbReference type="OrthoDB" id="9788108at2"/>
<evidence type="ECO:0000256" key="3">
    <source>
        <dbReference type="ARBA" id="ARBA00022475"/>
    </source>
</evidence>
<dbReference type="Gene3D" id="1.10.3720.10">
    <property type="entry name" value="MetI-like"/>
    <property type="match status" value="1"/>
</dbReference>
<comment type="subcellular location">
    <subcellularLocation>
        <location evidence="1 7">Cell membrane</location>
        <topology evidence="1 7">Multi-pass membrane protein</topology>
    </subcellularLocation>
</comment>
<feature type="transmembrane region" description="Helical" evidence="7">
    <location>
        <begin position="150"/>
        <end position="177"/>
    </location>
</feature>
<keyword evidence="5 7" id="KW-1133">Transmembrane helix</keyword>
<protein>
    <submittedName>
        <fullName evidence="9">Sugar ABC transporter permease</fullName>
    </submittedName>
</protein>
<accession>A0A329MMC2</accession>
<keyword evidence="2 7" id="KW-0813">Transport</keyword>
<feature type="transmembrane region" description="Helical" evidence="7">
    <location>
        <begin position="198"/>
        <end position="226"/>
    </location>
</feature>
<dbReference type="AlphaFoldDB" id="A0A329MMC2"/>
<dbReference type="SUPFAM" id="SSF161098">
    <property type="entry name" value="MetI-like"/>
    <property type="match status" value="1"/>
</dbReference>
<evidence type="ECO:0000256" key="6">
    <source>
        <dbReference type="ARBA" id="ARBA00023136"/>
    </source>
</evidence>
<dbReference type="GO" id="GO:0055085">
    <property type="term" value="P:transmembrane transport"/>
    <property type="evidence" value="ECO:0007669"/>
    <property type="project" value="InterPro"/>
</dbReference>
<evidence type="ECO:0000313" key="10">
    <source>
        <dbReference type="Proteomes" id="UP000250369"/>
    </source>
</evidence>
<feature type="transmembrane region" description="Helical" evidence="7">
    <location>
        <begin position="260"/>
        <end position="280"/>
    </location>
</feature>